<organism evidence="1 2">
    <name type="scientific">Steinernema carpocapsae</name>
    <name type="common">Entomopathogenic nematode</name>
    <dbReference type="NCBI Taxonomy" id="34508"/>
    <lineage>
        <taxon>Eukaryota</taxon>
        <taxon>Metazoa</taxon>
        <taxon>Ecdysozoa</taxon>
        <taxon>Nematoda</taxon>
        <taxon>Chromadorea</taxon>
        <taxon>Rhabditida</taxon>
        <taxon>Tylenchina</taxon>
        <taxon>Panagrolaimomorpha</taxon>
        <taxon>Strongyloidoidea</taxon>
        <taxon>Steinernematidae</taxon>
        <taxon>Steinernema</taxon>
    </lineage>
</organism>
<evidence type="ECO:0000313" key="2">
    <source>
        <dbReference type="Proteomes" id="UP000298663"/>
    </source>
</evidence>
<keyword evidence="2" id="KW-1185">Reference proteome</keyword>
<accession>A0A4U5N453</accession>
<sequence>MILFLSSLTLPRFLAKFHESNFREGFLVNRISCLKNSPILRESHLYVQLSIRTFQTLVADSVSILTQI</sequence>
<proteinExistence type="predicted"/>
<name>A0A4U5N453_STECR</name>
<evidence type="ECO:0000313" key="1">
    <source>
        <dbReference type="EMBL" id="TKR77161.1"/>
    </source>
</evidence>
<comment type="caution">
    <text evidence="1">The sequence shown here is derived from an EMBL/GenBank/DDBJ whole genome shotgun (WGS) entry which is preliminary data.</text>
</comment>
<protein>
    <submittedName>
        <fullName evidence="1">Uncharacterized protein</fullName>
    </submittedName>
</protein>
<reference evidence="1 2" key="2">
    <citation type="journal article" date="2019" name="G3 (Bethesda)">
        <title>Hybrid Assembly of the Genome of the Entomopathogenic Nematode Steinernema carpocapsae Identifies the X-Chromosome.</title>
        <authorList>
            <person name="Serra L."/>
            <person name="Macchietto M."/>
            <person name="Macias-Munoz A."/>
            <person name="McGill C.J."/>
            <person name="Rodriguez I.M."/>
            <person name="Rodriguez B."/>
            <person name="Murad R."/>
            <person name="Mortazavi A."/>
        </authorList>
    </citation>
    <scope>NUCLEOTIDE SEQUENCE [LARGE SCALE GENOMIC DNA]</scope>
    <source>
        <strain evidence="1 2">ALL</strain>
    </source>
</reference>
<dbReference type="EMBL" id="AZBU02000005">
    <property type="protein sequence ID" value="TKR77161.1"/>
    <property type="molecule type" value="Genomic_DNA"/>
</dbReference>
<reference evidence="1 2" key="1">
    <citation type="journal article" date="2015" name="Genome Biol.">
        <title>Comparative genomics of Steinernema reveals deeply conserved gene regulatory networks.</title>
        <authorList>
            <person name="Dillman A.R."/>
            <person name="Macchietto M."/>
            <person name="Porter C.F."/>
            <person name="Rogers A."/>
            <person name="Williams B."/>
            <person name="Antoshechkin I."/>
            <person name="Lee M.M."/>
            <person name="Goodwin Z."/>
            <person name="Lu X."/>
            <person name="Lewis E.E."/>
            <person name="Goodrich-Blair H."/>
            <person name="Stock S.P."/>
            <person name="Adams B.J."/>
            <person name="Sternberg P.W."/>
            <person name="Mortazavi A."/>
        </authorList>
    </citation>
    <scope>NUCLEOTIDE SEQUENCE [LARGE SCALE GENOMIC DNA]</scope>
    <source>
        <strain evidence="1 2">ALL</strain>
    </source>
</reference>
<gene>
    <name evidence="1" type="ORF">L596_018181</name>
</gene>
<dbReference type="Proteomes" id="UP000298663">
    <property type="component" value="Unassembled WGS sequence"/>
</dbReference>
<dbReference type="AlphaFoldDB" id="A0A4U5N453"/>